<evidence type="ECO:0000313" key="2">
    <source>
        <dbReference type="EMBL" id="KAE8168436.1"/>
    </source>
</evidence>
<keyword evidence="3" id="KW-1185">Reference proteome</keyword>
<evidence type="ECO:0008006" key="4">
    <source>
        <dbReference type="Google" id="ProtNLM"/>
    </source>
</evidence>
<evidence type="ECO:0000256" key="1">
    <source>
        <dbReference type="SAM" id="SignalP"/>
    </source>
</evidence>
<organism evidence="2 3">
    <name type="scientific">Aspergillus tamarii</name>
    <dbReference type="NCBI Taxonomy" id="41984"/>
    <lineage>
        <taxon>Eukaryota</taxon>
        <taxon>Fungi</taxon>
        <taxon>Dikarya</taxon>
        <taxon>Ascomycota</taxon>
        <taxon>Pezizomycotina</taxon>
        <taxon>Eurotiomycetes</taxon>
        <taxon>Eurotiomycetidae</taxon>
        <taxon>Eurotiales</taxon>
        <taxon>Aspergillaceae</taxon>
        <taxon>Aspergillus</taxon>
        <taxon>Aspergillus subgen. Circumdati</taxon>
    </lineage>
</organism>
<keyword evidence="1" id="KW-0732">Signal</keyword>
<name>A0A5N6VBN0_ASPTM</name>
<accession>A0A5N6VBN0</accession>
<feature type="chain" id="PRO_5025054495" description="Apple domain-containing protein" evidence="1">
    <location>
        <begin position="21"/>
        <end position="295"/>
    </location>
</feature>
<proteinExistence type="predicted"/>
<protein>
    <recommendedName>
        <fullName evidence="4">Apple domain-containing protein</fullName>
    </recommendedName>
</protein>
<sequence>MKAILSHLAGSILCIGLTLAQNHAAEFDRICPNTQTTQTREVELSTGFYATYHCNKRPQIGQNANLGKLAANTPEECIQACKSQPGCGQVAWVSGQAAGCYGARSSGIDIHQGSLIITYREDCQKQNQPVVDKLNQDLQSTDAQLQQCLKDKQNTAASLTNCQNALNACQKKPSPNPNWGPNNLDPANGQCNQNNNGKIVTVGGKRYKISYNTAGKQQGFYVSWWTEPSFAKQGTIENCLAVCNNWKGTTGAPGRYCVGASLAASTGTCFVAQTNTPSQRGAEQPTNDFCVMQLL</sequence>
<dbReference type="EMBL" id="ML738585">
    <property type="protein sequence ID" value="KAE8168436.1"/>
    <property type="molecule type" value="Genomic_DNA"/>
</dbReference>
<dbReference type="AlphaFoldDB" id="A0A5N6VBN0"/>
<gene>
    <name evidence="2" type="ORF">BDV40DRAFT_294390</name>
</gene>
<evidence type="ECO:0000313" key="3">
    <source>
        <dbReference type="Proteomes" id="UP000326950"/>
    </source>
</evidence>
<reference evidence="2 3" key="1">
    <citation type="submission" date="2019-04" db="EMBL/GenBank/DDBJ databases">
        <title>Friends and foes A comparative genomics study of 23 Aspergillus species from section Flavi.</title>
        <authorList>
            <consortium name="DOE Joint Genome Institute"/>
            <person name="Kjaerbolling I."/>
            <person name="Vesth T."/>
            <person name="Frisvad J.C."/>
            <person name="Nybo J.L."/>
            <person name="Theobald S."/>
            <person name="Kildgaard S."/>
            <person name="Isbrandt T."/>
            <person name="Kuo A."/>
            <person name="Sato A."/>
            <person name="Lyhne E.K."/>
            <person name="Kogle M.E."/>
            <person name="Wiebenga A."/>
            <person name="Kun R.S."/>
            <person name="Lubbers R.J."/>
            <person name="Makela M.R."/>
            <person name="Barry K."/>
            <person name="Chovatia M."/>
            <person name="Clum A."/>
            <person name="Daum C."/>
            <person name="Haridas S."/>
            <person name="He G."/>
            <person name="LaButti K."/>
            <person name="Lipzen A."/>
            <person name="Mondo S."/>
            <person name="Riley R."/>
            <person name="Salamov A."/>
            <person name="Simmons B.A."/>
            <person name="Magnuson J.K."/>
            <person name="Henrissat B."/>
            <person name="Mortensen U.H."/>
            <person name="Larsen T.O."/>
            <person name="Devries R.P."/>
            <person name="Grigoriev I.V."/>
            <person name="Machida M."/>
            <person name="Baker S.E."/>
            <person name="Andersen M.R."/>
        </authorList>
    </citation>
    <scope>NUCLEOTIDE SEQUENCE [LARGE SCALE GENOMIC DNA]</scope>
    <source>
        <strain evidence="2 3">CBS 117626</strain>
    </source>
</reference>
<dbReference type="Proteomes" id="UP000326950">
    <property type="component" value="Unassembled WGS sequence"/>
</dbReference>
<feature type="signal peptide" evidence="1">
    <location>
        <begin position="1"/>
        <end position="20"/>
    </location>
</feature>